<dbReference type="AlphaFoldDB" id="A7NS90"/>
<dbReference type="Proteomes" id="UP000000263">
    <property type="component" value="Chromosome"/>
</dbReference>
<evidence type="ECO:0000313" key="5">
    <source>
        <dbReference type="Proteomes" id="UP000000263"/>
    </source>
</evidence>
<dbReference type="InterPro" id="IPR008490">
    <property type="entry name" value="Transposase_InsH_N"/>
</dbReference>
<evidence type="ECO:0008006" key="6">
    <source>
        <dbReference type="Google" id="ProtNLM"/>
    </source>
</evidence>
<keyword evidence="5" id="KW-1185">Reference proteome</keyword>
<evidence type="ECO:0000259" key="2">
    <source>
        <dbReference type="Pfam" id="PF05598"/>
    </source>
</evidence>
<evidence type="ECO:0000259" key="3">
    <source>
        <dbReference type="Pfam" id="PF13751"/>
    </source>
</evidence>
<protein>
    <recommendedName>
        <fullName evidence="6">Transposase IS4 family protein</fullName>
    </recommendedName>
</protein>
<evidence type="ECO:0000313" key="4">
    <source>
        <dbReference type="EMBL" id="ABU60436.1"/>
    </source>
</evidence>
<feature type="domain" description="Transposase DDE" evidence="3">
    <location>
        <begin position="402"/>
        <end position="521"/>
    </location>
</feature>
<dbReference type="Pfam" id="PF13751">
    <property type="entry name" value="DDE_Tnp_1_6"/>
    <property type="match status" value="1"/>
</dbReference>
<dbReference type="RefSeq" id="WP_012122857.1">
    <property type="nucleotide sequence ID" value="NC_009767.1"/>
</dbReference>
<accession>A7NS90</accession>
<dbReference type="PANTHER" id="PTHR35604:SF2">
    <property type="entry name" value="TRANSPOSASE INSH FOR INSERTION SEQUENCE ELEMENT IS5A-RELATED"/>
    <property type="match status" value="1"/>
</dbReference>
<dbReference type="KEGG" id="rca:Rcas_4420"/>
<evidence type="ECO:0000256" key="1">
    <source>
        <dbReference type="SAM" id="MobiDB-lite"/>
    </source>
</evidence>
<dbReference type="PANTHER" id="PTHR35604">
    <property type="entry name" value="TRANSPOSASE INSH FOR INSERTION SEQUENCE ELEMENT IS5A-RELATED"/>
    <property type="match status" value="1"/>
</dbReference>
<feature type="region of interest" description="Disordered" evidence="1">
    <location>
        <begin position="462"/>
        <end position="481"/>
    </location>
</feature>
<name>A7NS90_ROSCS</name>
<dbReference type="InterPro" id="IPR025668">
    <property type="entry name" value="Tnp_DDE_dom"/>
</dbReference>
<feature type="domain" description="Transposase InsH N-terminal" evidence="2">
    <location>
        <begin position="34"/>
        <end position="119"/>
    </location>
</feature>
<dbReference type="HOGENOM" id="CLU_034194_0_0_0"/>
<dbReference type="OrthoDB" id="9774608at2"/>
<proteinExistence type="predicted"/>
<sequence>MFRKNTRHWQIPLTSHVDELPEPLRRRLENSWAGTFYREFFSRLDEGPFAVLYSDLISRPNVPVNVLVGLEFLKAANGWTDEEMYDHFCYDVQVRYALGYRQLSEGCFDLRTLYYFRERLAQHAQETGENLLERAFEQVTGEQLRAFSIKSGKQRMDSTLLASNIRQMGRIQLLVTVLQRVWRMLSEADQQRYAQRFERYTKGHPGQYIYRLKKEEWPEHLQRIGEDMRTLLQELQAAYGEQPTYAVLARVFAEHFRLEKEKLQVKEASELSARSLQSPDDLEATYREKHGKSSRGYVVNLTETCDPDNPLQLVTKIQVAPNVTDDSALLAEALPDLKERTGLEELYTDGAYGSAENDKRLAEQEVTLIQSAIRGRKRKEERLYLDDFTLPGDTHNGALNLTCPHAQQAPVRGAKQGKSYRATFDAQVCGNCPLQPRCPVQPRKNGEAVLLFTEEDLRRAQRRRRMRQADSGERNLRSATEASIRSLKHPFPAGKLPVRGRFRAACLLIGSAAVMTVRRIHRYLQSQIAGNRPGEQAKRMTKRLAEQAEHVFFFGRTLLQAFGLYRRINSPVLTW</sequence>
<feature type="compositionally biased region" description="Basic and acidic residues" evidence="1">
    <location>
        <begin position="467"/>
        <end position="476"/>
    </location>
</feature>
<dbReference type="eggNOG" id="COG3039">
    <property type="taxonomic scope" value="Bacteria"/>
</dbReference>
<gene>
    <name evidence="4" type="ordered locus">Rcas_4420</name>
</gene>
<organism evidence="4 5">
    <name type="scientific">Roseiflexus castenholzii (strain DSM 13941 / HLO8)</name>
    <dbReference type="NCBI Taxonomy" id="383372"/>
    <lineage>
        <taxon>Bacteria</taxon>
        <taxon>Bacillati</taxon>
        <taxon>Chloroflexota</taxon>
        <taxon>Chloroflexia</taxon>
        <taxon>Chloroflexales</taxon>
        <taxon>Roseiflexineae</taxon>
        <taxon>Roseiflexaceae</taxon>
        <taxon>Roseiflexus</taxon>
    </lineage>
</organism>
<dbReference type="Pfam" id="PF05598">
    <property type="entry name" value="DUF772"/>
    <property type="match status" value="1"/>
</dbReference>
<dbReference type="EMBL" id="CP000804">
    <property type="protein sequence ID" value="ABU60436.1"/>
    <property type="molecule type" value="Genomic_DNA"/>
</dbReference>
<reference evidence="4 5" key="1">
    <citation type="submission" date="2007-08" db="EMBL/GenBank/DDBJ databases">
        <title>Complete sequence of Roseiflexus castenholzii DSM 13941.</title>
        <authorList>
            <consortium name="US DOE Joint Genome Institute"/>
            <person name="Copeland A."/>
            <person name="Lucas S."/>
            <person name="Lapidus A."/>
            <person name="Barry K."/>
            <person name="Glavina del Rio T."/>
            <person name="Dalin E."/>
            <person name="Tice H."/>
            <person name="Pitluck S."/>
            <person name="Thompson L.S."/>
            <person name="Brettin T."/>
            <person name="Bruce D."/>
            <person name="Detter J.C."/>
            <person name="Han C."/>
            <person name="Tapia R."/>
            <person name="Schmutz J."/>
            <person name="Larimer F."/>
            <person name="Land M."/>
            <person name="Hauser L."/>
            <person name="Kyrpides N."/>
            <person name="Mikhailova N."/>
            <person name="Bryant D.A."/>
            <person name="Hanada S."/>
            <person name="Tsukatani Y."/>
            <person name="Richardson P."/>
        </authorList>
    </citation>
    <scope>NUCLEOTIDE SEQUENCE [LARGE SCALE GENOMIC DNA]</scope>
    <source>
        <strain evidence="5">DSM 13941 / HLO8</strain>
    </source>
</reference>